<reference evidence="10 11" key="1">
    <citation type="journal article" date="2020" name="ISME J.">
        <title>Comparative genomics reveals insights into cyanobacterial evolution and habitat adaptation.</title>
        <authorList>
            <person name="Chen M.Y."/>
            <person name="Teng W.K."/>
            <person name="Zhao L."/>
            <person name="Hu C.X."/>
            <person name="Zhou Y.K."/>
            <person name="Han B.P."/>
            <person name="Song L.R."/>
            <person name="Shu W.S."/>
        </authorList>
    </citation>
    <scope>NUCLEOTIDE SEQUENCE [LARGE SCALE GENOMIC DNA]</scope>
    <source>
        <strain evidence="10 11">FACHB-391</strain>
    </source>
</reference>
<feature type="transmembrane region" description="Helical" evidence="7">
    <location>
        <begin position="260"/>
        <end position="282"/>
    </location>
</feature>
<dbReference type="InterPro" id="IPR005898">
    <property type="entry name" value="Cyc_pep_transpt_SyrD/YojI"/>
</dbReference>
<dbReference type="InterPro" id="IPR003593">
    <property type="entry name" value="AAA+_ATPase"/>
</dbReference>
<evidence type="ECO:0000313" key="10">
    <source>
        <dbReference type="EMBL" id="MBD2563741.1"/>
    </source>
</evidence>
<evidence type="ECO:0000256" key="6">
    <source>
        <dbReference type="ARBA" id="ARBA00023136"/>
    </source>
</evidence>
<dbReference type="Gene3D" id="1.20.1560.10">
    <property type="entry name" value="ABC transporter type 1, transmembrane domain"/>
    <property type="match status" value="1"/>
</dbReference>
<accession>A0ABR8F4C4</accession>
<dbReference type="InterPro" id="IPR011527">
    <property type="entry name" value="ABC1_TM_dom"/>
</dbReference>
<evidence type="ECO:0000256" key="2">
    <source>
        <dbReference type="ARBA" id="ARBA00022692"/>
    </source>
</evidence>
<feature type="transmembrane region" description="Helical" evidence="7">
    <location>
        <begin position="148"/>
        <end position="166"/>
    </location>
</feature>
<evidence type="ECO:0000256" key="4">
    <source>
        <dbReference type="ARBA" id="ARBA00022840"/>
    </source>
</evidence>
<dbReference type="Gene3D" id="3.40.50.300">
    <property type="entry name" value="P-loop containing nucleotide triphosphate hydrolases"/>
    <property type="match status" value="1"/>
</dbReference>
<dbReference type="PROSITE" id="PS50893">
    <property type="entry name" value="ABC_TRANSPORTER_2"/>
    <property type="match status" value="1"/>
</dbReference>
<feature type="transmembrane region" description="Helical" evidence="7">
    <location>
        <begin position="122"/>
        <end position="142"/>
    </location>
</feature>
<dbReference type="InterPro" id="IPR039421">
    <property type="entry name" value="Type_1_exporter"/>
</dbReference>
<dbReference type="SUPFAM" id="SSF52540">
    <property type="entry name" value="P-loop containing nucleoside triphosphate hydrolases"/>
    <property type="match status" value="1"/>
</dbReference>
<evidence type="ECO:0000256" key="7">
    <source>
        <dbReference type="SAM" id="Phobius"/>
    </source>
</evidence>
<proteinExistence type="predicted"/>
<keyword evidence="5 7" id="KW-1133">Transmembrane helix</keyword>
<name>A0ABR8F4C4_NOSLI</name>
<dbReference type="CDD" id="cd03228">
    <property type="entry name" value="ABCC_MRP_Like"/>
    <property type="match status" value="1"/>
</dbReference>
<feature type="domain" description="ABC transmembrane type-1" evidence="9">
    <location>
        <begin position="17"/>
        <end position="291"/>
    </location>
</feature>
<dbReference type="PROSITE" id="PS50929">
    <property type="entry name" value="ABC_TM1F"/>
    <property type="match status" value="1"/>
</dbReference>
<dbReference type="PANTHER" id="PTHR24221:SF654">
    <property type="entry name" value="ATP-BINDING CASSETTE SUB-FAMILY B MEMBER 6"/>
    <property type="match status" value="1"/>
</dbReference>
<keyword evidence="11" id="KW-1185">Reference proteome</keyword>
<evidence type="ECO:0000256" key="1">
    <source>
        <dbReference type="ARBA" id="ARBA00004651"/>
    </source>
</evidence>
<evidence type="ECO:0000259" key="8">
    <source>
        <dbReference type="PROSITE" id="PS50893"/>
    </source>
</evidence>
<evidence type="ECO:0000259" key="9">
    <source>
        <dbReference type="PROSITE" id="PS50929"/>
    </source>
</evidence>
<dbReference type="InterPro" id="IPR027417">
    <property type="entry name" value="P-loop_NTPase"/>
</dbReference>
<evidence type="ECO:0000256" key="5">
    <source>
        <dbReference type="ARBA" id="ARBA00022989"/>
    </source>
</evidence>
<feature type="transmembrane region" description="Helical" evidence="7">
    <location>
        <begin position="12"/>
        <end position="37"/>
    </location>
</feature>
<evidence type="ECO:0000256" key="3">
    <source>
        <dbReference type="ARBA" id="ARBA00022741"/>
    </source>
</evidence>
<dbReference type="SUPFAM" id="SSF90123">
    <property type="entry name" value="ABC transporter transmembrane region"/>
    <property type="match status" value="1"/>
</dbReference>
<dbReference type="PANTHER" id="PTHR24221">
    <property type="entry name" value="ATP-BINDING CASSETTE SUB-FAMILY B"/>
    <property type="match status" value="1"/>
</dbReference>
<feature type="transmembrane region" description="Helical" evidence="7">
    <location>
        <begin position="231"/>
        <end position="254"/>
    </location>
</feature>
<gene>
    <name evidence="10" type="ORF">H6G95_24640</name>
</gene>
<dbReference type="Pfam" id="PF00005">
    <property type="entry name" value="ABC_tran"/>
    <property type="match status" value="1"/>
</dbReference>
<keyword evidence="4" id="KW-0067">ATP-binding</keyword>
<feature type="domain" description="ABC transporter" evidence="8">
    <location>
        <begin position="328"/>
        <end position="551"/>
    </location>
</feature>
<dbReference type="RefSeq" id="WP_190894179.1">
    <property type="nucleotide sequence ID" value="NZ_JACJTE010000035.1"/>
</dbReference>
<feature type="transmembrane region" description="Helical" evidence="7">
    <location>
        <begin position="49"/>
        <end position="73"/>
    </location>
</feature>
<dbReference type="PROSITE" id="PS00211">
    <property type="entry name" value="ABC_TRANSPORTER_1"/>
    <property type="match status" value="1"/>
</dbReference>
<comment type="caution">
    <text evidence="10">The sequence shown here is derived from an EMBL/GenBank/DDBJ whole genome shotgun (WGS) entry which is preliminary data.</text>
</comment>
<keyword evidence="2 7" id="KW-0812">Transmembrane</keyword>
<dbReference type="InterPro" id="IPR017871">
    <property type="entry name" value="ABC_transporter-like_CS"/>
</dbReference>
<dbReference type="InterPro" id="IPR003439">
    <property type="entry name" value="ABC_transporter-like_ATP-bd"/>
</dbReference>
<dbReference type="Pfam" id="PF00664">
    <property type="entry name" value="ABC_membrane"/>
    <property type="match status" value="1"/>
</dbReference>
<dbReference type="InterPro" id="IPR036640">
    <property type="entry name" value="ABC1_TM_sf"/>
</dbReference>
<sequence>MNLIRLLLRTSSLHLYFAILAGILSGGTAAGLIALINTTLSQNQPSKSILIWSFVCLCLLRLIANFTSQVLLIQLSQKAILNLRILLTRRILASPLRHLEQIGAHALLAVLTEDIQTISNTVITVPFVCINIAIVIACLIYLSWLSKIVFLIGISFMFLGIFSYSLPMKKAMSFLKLAREQEDRLFKHFRTVTQGTKELKLHRRRRQAFLSEDFHTTALSSRRHNVVGMSIFAAAASWGQILFFVAIGLLLFIIPTINKISPAILSAYALTIIYLISPLEYIMSMMPSITRALVALKKVDSLGLSLANYSNDIGYNVSLASEKYWNCLELVNVTHTYYQEREESNFILGPINLKFHPGEIVFIVGGNGSGKSTLAKLITGLYIPETGNICLDDKLIDNHNLEWYRQQFSVVFSDFYLFDRFLGLDSGDLDIQTRKYLVQLQLDHKVKVNNGVLSTTDLSQGQRKRLALVTAYLEDRPIYMFDEWASDQDPVFKEIFYTQLLAELKNRGKTVLVISHDDQYFYLADRIVKLEYGQVKTEHLNIGKEQSNVCE</sequence>
<evidence type="ECO:0000313" key="11">
    <source>
        <dbReference type="Proteomes" id="UP000604661"/>
    </source>
</evidence>
<dbReference type="NCBIfam" id="TIGR01194">
    <property type="entry name" value="cyc_pep_trnsptr"/>
    <property type="match status" value="1"/>
</dbReference>
<keyword evidence="3" id="KW-0547">Nucleotide-binding</keyword>
<dbReference type="EMBL" id="JACJTE010000035">
    <property type="protein sequence ID" value="MBD2563741.1"/>
    <property type="molecule type" value="Genomic_DNA"/>
</dbReference>
<dbReference type="SMART" id="SM00382">
    <property type="entry name" value="AAA"/>
    <property type="match status" value="1"/>
</dbReference>
<keyword evidence="6 7" id="KW-0472">Membrane</keyword>
<organism evidence="10 11">
    <name type="scientific">Nostoc linckia FACHB-391</name>
    <dbReference type="NCBI Taxonomy" id="2692906"/>
    <lineage>
        <taxon>Bacteria</taxon>
        <taxon>Bacillati</taxon>
        <taxon>Cyanobacteriota</taxon>
        <taxon>Cyanophyceae</taxon>
        <taxon>Nostocales</taxon>
        <taxon>Nostocaceae</taxon>
        <taxon>Nostoc</taxon>
    </lineage>
</organism>
<comment type="subcellular location">
    <subcellularLocation>
        <location evidence="1">Cell membrane</location>
        <topology evidence="1">Multi-pass membrane protein</topology>
    </subcellularLocation>
</comment>
<protein>
    <submittedName>
        <fullName evidence="10">Cyclic peptide export ABC transporter</fullName>
    </submittedName>
</protein>
<dbReference type="Proteomes" id="UP000604661">
    <property type="component" value="Unassembled WGS sequence"/>
</dbReference>